<keyword evidence="4 7" id="KW-0812">Transmembrane</keyword>
<reference evidence="10" key="1">
    <citation type="submission" date="2024-05" db="EMBL/GenBank/DDBJ databases">
        <title>Herbiconiux sp. A18JL235.</title>
        <authorList>
            <person name="Zhang G."/>
        </authorList>
    </citation>
    <scope>NUCLEOTIDE SEQUENCE</scope>
    <source>
        <strain evidence="10">A18JL235</strain>
    </source>
</reference>
<dbReference type="SUPFAM" id="SSF161098">
    <property type="entry name" value="MetI-like"/>
    <property type="match status" value="1"/>
</dbReference>
<dbReference type="Pfam" id="PF00528">
    <property type="entry name" value="BPD_transp_1"/>
    <property type="match status" value="1"/>
</dbReference>
<evidence type="ECO:0000256" key="2">
    <source>
        <dbReference type="ARBA" id="ARBA00022448"/>
    </source>
</evidence>
<dbReference type="PANTHER" id="PTHR43744">
    <property type="entry name" value="ABC TRANSPORTER PERMEASE PROTEIN MG189-RELATED-RELATED"/>
    <property type="match status" value="1"/>
</dbReference>
<organism evidence="10">
    <name type="scientific">Herbiconiux sp. A18JL235</name>
    <dbReference type="NCBI Taxonomy" id="3152363"/>
    <lineage>
        <taxon>Bacteria</taxon>
        <taxon>Bacillati</taxon>
        <taxon>Actinomycetota</taxon>
        <taxon>Actinomycetes</taxon>
        <taxon>Micrococcales</taxon>
        <taxon>Microbacteriaceae</taxon>
        <taxon>Herbiconiux</taxon>
    </lineage>
</organism>
<dbReference type="InterPro" id="IPR035906">
    <property type="entry name" value="MetI-like_sf"/>
</dbReference>
<sequence length="315" mass="34705">MTTENLLAKPAAEAASAPGTEGDSPQKPARSTRSSASYRARSRVFSTLKHIGLIAASLVMIYPLLWLVVSSFKPNDEIFRDLTLFTTNFTVENYVNGWNDLQVPFGVSLLNSTIIAAGAIIGNLVSCSLAAYAFGRLNFRGRTLLFALMLATIMLPFQVVLIPQFTIFKELGWLNTFLPLIVPKFLATDAFFVFLMVQFIRALPKEIFEAARIDGAGHLRTFVQVTLPLMVPALATTAIFTFIWTWGDFFGPLIYLRLPELFPSSVALKGFIDAQSSSDFGSMFAMSVLSLIPLFLAFLIGQRFLIKGFATTGIK</sequence>
<accession>A0AB39BFT8</accession>
<dbReference type="AlphaFoldDB" id="A0AB39BFT8"/>
<keyword evidence="6 7" id="KW-0472">Membrane</keyword>
<dbReference type="CDD" id="cd06261">
    <property type="entry name" value="TM_PBP2"/>
    <property type="match status" value="1"/>
</dbReference>
<dbReference type="InterPro" id="IPR000515">
    <property type="entry name" value="MetI-like"/>
</dbReference>
<feature type="compositionally biased region" description="Low complexity" evidence="8">
    <location>
        <begin position="8"/>
        <end position="17"/>
    </location>
</feature>
<dbReference type="EMBL" id="CP162511">
    <property type="protein sequence ID" value="XDI05273.1"/>
    <property type="molecule type" value="Genomic_DNA"/>
</dbReference>
<comment type="similarity">
    <text evidence="7">Belongs to the binding-protein-dependent transport system permease family.</text>
</comment>
<gene>
    <name evidence="10" type="ORF">ABFY20_18435</name>
</gene>
<keyword evidence="3" id="KW-1003">Cell membrane</keyword>
<dbReference type="PANTHER" id="PTHR43744:SF6">
    <property type="entry name" value="ABC TRANSPORTER PERMEASE PROTEIN YESQ-RELATED"/>
    <property type="match status" value="1"/>
</dbReference>
<evidence type="ECO:0000256" key="7">
    <source>
        <dbReference type="RuleBase" id="RU363032"/>
    </source>
</evidence>
<dbReference type="PROSITE" id="PS50928">
    <property type="entry name" value="ABC_TM1"/>
    <property type="match status" value="1"/>
</dbReference>
<feature type="domain" description="ABC transmembrane type-1" evidence="9">
    <location>
        <begin position="109"/>
        <end position="301"/>
    </location>
</feature>
<proteinExistence type="inferred from homology"/>
<comment type="subcellular location">
    <subcellularLocation>
        <location evidence="1 7">Cell membrane</location>
        <topology evidence="1 7">Multi-pass membrane protein</topology>
    </subcellularLocation>
</comment>
<evidence type="ECO:0000256" key="3">
    <source>
        <dbReference type="ARBA" id="ARBA00022475"/>
    </source>
</evidence>
<feature type="transmembrane region" description="Helical" evidence="7">
    <location>
        <begin position="225"/>
        <end position="246"/>
    </location>
</feature>
<evidence type="ECO:0000256" key="6">
    <source>
        <dbReference type="ARBA" id="ARBA00023136"/>
    </source>
</evidence>
<keyword evidence="5 7" id="KW-1133">Transmembrane helix</keyword>
<dbReference type="RefSeq" id="WP_368497657.1">
    <property type="nucleotide sequence ID" value="NZ_CP162511.1"/>
</dbReference>
<dbReference type="GO" id="GO:0005886">
    <property type="term" value="C:plasma membrane"/>
    <property type="evidence" value="ECO:0007669"/>
    <property type="project" value="UniProtKB-SubCell"/>
</dbReference>
<feature type="region of interest" description="Disordered" evidence="8">
    <location>
        <begin position="1"/>
        <end position="35"/>
    </location>
</feature>
<feature type="transmembrane region" description="Helical" evidence="7">
    <location>
        <begin position="109"/>
        <end position="132"/>
    </location>
</feature>
<feature type="transmembrane region" description="Helical" evidence="7">
    <location>
        <begin position="280"/>
        <end position="300"/>
    </location>
</feature>
<feature type="transmembrane region" description="Helical" evidence="7">
    <location>
        <begin position="185"/>
        <end position="204"/>
    </location>
</feature>
<feature type="transmembrane region" description="Helical" evidence="7">
    <location>
        <begin position="144"/>
        <end position="165"/>
    </location>
</feature>
<dbReference type="Gene3D" id="1.10.3720.10">
    <property type="entry name" value="MetI-like"/>
    <property type="match status" value="1"/>
</dbReference>
<evidence type="ECO:0000256" key="4">
    <source>
        <dbReference type="ARBA" id="ARBA00022692"/>
    </source>
</evidence>
<protein>
    <submittedName>
        <fullName evidence="10">Carbohydrate ABC transporter permease</fullName>
    </submittedName>
</protein>
<evidence type="ECO:0000256" key="8">
    <source>
        <dbReference type="SAM" id="MobiDB-lite"/>
    </source>
</evidence>
<feature type="transmembrane region" description="Helical" evidence="7">
    <location>
        <begin position="51"/>
        <end position="69"/>
    </location>
</feature>
<evidence type="ECO:0000256" key="1">
    <source>
        <dbReference type="ARBA" id="ARBA00004651"/>
    </source>
</evidence>
<evidence type="ECO:0000256" key="5">
    <source>
        <dbReference type="ARBA" id="ARBA00022989"/>
    </source>
</evidence>
<evidence type="ECO:0000313" key="10">
    <source>
        <dbReference type="EMBL" id="XDI05273.1"/>
    </source>
</evidence>
<dbReference type="GO" id="GO:0055085">
    <property type="term" value="P:transmembrane transport"/>
    <property type="evidence" value="ECO:0007669"/>
    <property type="project" value="InterPro"/>
</dbReference>
<evidence type="ECO:0000259" key="9">
    <source>
        <dbReference type="PROSITE" id="PS50928"/>
    </source>
</evidence>
<keyword evidence="2 7" id="KW-0813">Transport</keyword>
<name>A0AB39BFT8_9MICO</name>